<dbReference type="InterPro" id="IPR002477">
    <property type="entry name" value="Peptidoglycan-bd-like"/>
</dbReference>
<sequence length="327" mass="33666">MADAEDFDPLRIRPYVNLAEPSGQRAPDPAGPPRPAAAQPRTPPAFEETRAQPPLAPPVSAQPPLAPPASAQPSPALQDTSAQPSLASPGSAGPSRTSPPFEEPRTQPPLTPAEQTMPLRPVPAAEPSAGSRRRGLVLVTAAATLAVLAGTAFAVGAFDSAPEETRAFPGITTAPTAVAEPTPSPAASRTAAPSPTATAVRRALPTPTRASRSATPPPKATTAPPTAPPSKPPATAPARRPTATPEPPGDQLPPGSLAPGSSGPEVRELQGRLDQIGFYDGPRDGRYTQSVTDSVARFQAHMNIDDEPSGVYGPKTREALEDWTFGR</sequence>
<name>A0ABV5PCK8_STRCM</name>
<feature type="domain" description="Peptidoglycan binding-like" evidence="3">
    <location>
        <begin position="262"/>
        <end position="320"/>
    </location>
</feature>
<feature type="compositionally biased region" description="Pro residues" evidence="1">
    <location>
        <begin position="54"/>
        <end position="67"/>
    </location>
</feature>
<feature type="region of interest" description="Disordered" evidence="1">
    <location>
        <begin position="174"/>
        <end position="287"/>
    </location>
</feature>
<feature type="transmembrane region" description="Helical" evidence="2">
    <location>
        <begin position="136"/>
        <end position="158"/>
    </location>
</feature>
<feature type="region of interest" description="Disordered" evidence="1">
    <location>
        <begin position="1"/>
        <end position="133"/>
    </location>
</feature>
<keyword evidence="2" id="KW-1133">Transmembrane helix</keyword>
<dbReference type="InterPro" id="IPR036366">
    <property type="entry name" value="PGBDSf"/>
</dbReference>
<gene>
    <name evidence="4" type="ORF">ACFFTU_13310</name>
</gene>
<reference evidence="4 5" key="1">
    <citation type="submission" date="2024-09" db="EMBL/GenBank/DDBJ databases">
        <authorList>
            <person name="Sun Q."/>
            <person name="Mori K."/>
        </authorList>
    </citation>
    <scope>NUCLEOTIDE SEQUENCE [LARGE SCALE GENOMIC DNA]</scope>
    <source>
        <strain evidence="4 5">JCM 4362</strain>
    </source>
</reference>
<protein>
    <submittedName>
        <fullName evidence="4">Peptidoglycan-binding protein</fullName>
    </submittedName>
</protein>
<dbReference type="EMBL" id="JBHMCR010000006">
    <property type="protein sequence ID" value="MFB9520932.1"/>
    <property type="molecule type" value="Genomic_DNA"/>
</dbReference>
<dbReference type="Gene3D" id="1.10.101.10">
    <property type="entry name" value="PGBD-like superfamily/PGBD"/>
    <property type="match status" value="1"/>
</dbReference>
<evidence type="ECO:0000256" key="1">
    <source>
        <dbReference type="SAM" id="MobiDB-lite"/>
    </source>
</evidence>
<dbReference type="Pfam" id="PF01471">
    <property type="entry name" value="PG_binding_1"/>
    <property type="match status" value="1"/>
</dbReference>
<keyword evidence="2" id="KW-0812">Transmembrane</keyword>
<organism evidence="4 5">
    <name type="scientific">Streptomyces cremeus</name>
    <dbReference type="NCBI Taxonomy" id="66881"/>
    <lineage>
        <taxon>Bacteria</taxon>
        <taxon>Bacillati</taxon>
        <taxon>Actinomycetota</taxon>
        <taxon>Actinomycetes</taxon>
        <taxon>Kitasatosporales</taxon>
        <taxon>Streptomycetaceae</taxon>
        <taxon>Streptomyces</taxon>
    </lineage>
</organism>
<dbReference type="InterPro" id="IPR036365">
    <property type="entry name" value="PGBD-like_sf"/>
</dbReference>
<evidence type="ECO:0000313" key="5">
    <source>
        <dbReference type="Proteomes" id="UP001589718"/>
    </source>
</evidence>
<feature type="compositionally biased region" description="Low complexity" evidence="1">
    <location>
        <begin position="68"/>
        <end position="95"/>
    </location>
</feature>
<dbReference type="RefSeq" id="WP_345223309.1">
    <property type="nucleotide sequence ID" value="NZ_BAAAXE010000013.1"/>
</dbReference>
<proteinExistence type="predicted"/>
<comment type="caution">
    <text evidence="4">The sequence shown here is derived from an EMBL/GenBank/DDBJ whole genome shotgun (WGS) entry which is preliminary data.</text>
</comment>
<keyword evidence="5" id="KW-1185">Reference proteome</keyword>
<feature type="compositionally biased region" description="Pro residues" evidence="1">
    <location>
        <begin position="215"/>
        <end position="235"/>
    </location>
</feature>
<evidence type="ECO:0000256" key="2">
    <source>
        <dbReference type="SAM" id="Phobius"/>
    </source>
</evidence>
<evidence type="ECO:0000313" key="4">
    <source>
        <dbReference type="EMBL" id="MFB9520932.1"/>
    </source>
</evidence>
<dbReference type="Proteomes" id="UP001589718">
    <property type="component" value="Unassembled WGS sequence"/>
</dbReference>
<evidence type="ECO:0000259" key="3">
    <source>
        <dbReference type="Pfam" id="PF01471"/>
    </source>
</evidence>
<feature type="compositionally biased region" description="Low complexity" evidence="1">
    <location>
        <begin position="252"/>
        <end position="264"/>
    </location>
</feature>
<feature type="compositionally biased region" description="Low complexity" evidence="1">
    <location>
        <begin position="174"/>
        <end position="214"/>
    </location>
</feature>
<keyword evidence="2" id="KW-0472">Membrane</keyword>
<accession>A0ABV5PCK8</accession>
<dbReference type="SUPFAM" id="SSF47090">
    <property type="entry name" value="PGBD-like"/>
    <property type="match status" value="1"/>
</dbReference>